<dbReference type="Proteomes" id="UP000071859">
    <property type="component" value="Unassembled WGS sequence"/>
</dbReference>
<dbReference type="RefSeq" id="WP_232477913.1">
    <property type="nucleotide sequence ID" value="NZ_FCOX02000037.1"/>
</dbReference>
<accession>A0A158DUT7</accession>
<organism evidence="1 2">
    <name type="scientific">Caballeronia calidae</name>
    <dbReference type="NCBI Taxonomy" id="1777139"/>
    <lineage>
        <taxon>Bacteria</taxon>
        <taxon>Pseudomonadati</taxon>
        <taxon>Pseudomonadota</taxon>
        <taxon>Betaproteobacteria</taxon>
        <taxon>Burkholderiales</taxon>
        <taxon>Burkholderiaceae</taxon>
        <taxon>Caballeronia</taxon>
    </lineage>
</organism>
<name>A0A158DUT7_9BURK</name>
<evidence type="ECO:0000313" key="2">
    <source>
        <dbReference type="Proteomes" id="UP000071859"/>
    </source>
</evidence>
<evidence type="ECO:0000313" key="1">
    <source>
        <dbReference type="EMBL" id="SAK98381.1"/>
    </source>
</evidence>
<keyword evidence="2" id="KW-1185">Reference proteome</keyword>
<dbReference type="AlphaFoldDB" id="A0A158DUT7"/>
<dbReference type="EMBL" id="FCOX02000037">
    <property type="protein sequence ID" value="SAK98381.1"/>
    <property type="molecule type" value="Genomic_DNA"/>
</dbReference>
<sequence length="82" mass="8808">MERLKGKVAIIIGAGQSPGEAMGIGRATTISFLREGAAVLAVDRNVSGAQESVAQGGRMLMLMSSRPMSRTHRVLLRLWTQQ</sequence>
<dbReference type="SUPFAM" id="SSF51735">
    <property type="entry name" value="NAD(P)-binding Rossmann-fold domains"/>
    <property type="match status" value="1"/>
</dbReference>
<gene>
    <name evidence="1" type="ORF">AWB78_05654</name>
</gene>
<protein>
    <submittedName>
        <fullName evidence="1">Short chain dehydrogenase</fullName>
    </submittedName>
</protein>
<comment type="caution">
    <text evidence="1">The sequence shown here is derived from an EMBL/GenBank/DDBJ whole genome shotgun (WGS) entry which is preliminary data.</text>
</comment>
<proteinExistence type="predicted"/>
<reference evidence="1" key="1">
    <citation type="submission" date="2016-01" db="EMBL/GenBank/DDBJ databases">
        <authorList>
            <person name="Peeters C."/>
        </authorList>
    </citation>
    <scope>NUCLEOTIDE SEQUENCE</scope>
    <source>
        <strain evidence="1">LMG 29321</strain>
    </source>
</reference>
<dbReference type="InterPro" id="IPR036291">
    <property type="entry name" value="NAD(P)-bd_dom_sf"/>
</dbReference>
<dbReference type="Gene3D" id="3.40.50.720">
    <property type="entry name" value="NAD(P)-binding Rossmann-like Domain"/>
    <property type="match status" value="1"/>
</dbReference>